<dbReference type="Proteomes" id="UP000660070">
    <property type="component" value="Unassembled WGS sequence"/>
</dbReference>
<dbReference type="RefSeq" id="WP_196079521.1">
    <property type="nucleotide sequence ID" value="NZ_JADPVI010000002.1"/>
</dbReference>
<dbReference type="Gene3D" id="3.50.50.60">
    <property type="entry name" value="FAD/NAD(P)-binding domain"/>
    <property type="match status" value="1"/>
</dbReference>
<sequence length="345" mass="40404">MKNVDYIIVGGGYAGIFFAHQLITHNKSFVLFSGDQLGASKVSAGVINPVVLKKFTTFWLAEEQIDFLTKTMSEIEVYTGKNYLINENIHRIFHDKNEKELWLSKTETDELRPFLNPDFENLGNIKNPFGTGSVKKSARINVDAFFKDFFDYLREHDQLVQEQFEYSQLSDNIYKDFTFKHLVFCEGMGVRANPFFNDIQVIPNKGHHLKVKLSVKLDHQYTLKKKHFLFPLNEEAYYYGGSYDPNERENEIDEFKREELIVGLQEFYPHDFEVEEINYGFRPTVKDRRPIIGNHPEHPDYFIYNGLGARGILNGCYFSLELFEHIENGKELMAEVDIKRFNKKK</sequence>
<keyword evidence="3" id="KW-1185">Reference proteome</keyword>
<accession>A0ABS0FBB4</accession>
<name>A0ABS0FBB4_9FLAO</name>
<evidence type="ECO:0000313" key="2">
    <source>
        <dbReference type="EMBL" id="MBF8456996.1"/>
    </source>
</evidence>
<dbReference type="SUPFAM" id="SSF51971">
    <property type="entry name" value="Nucleotide-binding domain"/>
    <property type="match status" value="1"/>
</dbReference>
<proteinExistence type="predicted"/>
<evidence type="ECO:0000313" key="3">
    <source>
        <dbReference type="Proteomes" id="UP000660070"/>
    </source>
</evidence>
<comment type="caution">
    <text evidence="2">The sequence shown here is derived from an EMBL/GenBank/DDBJ whole genome shotgun (WGS) entry which is preliminary data.</text>
</comment>
<evidence type="ECO:0000259" key="1">
    <source>
        <dbReference type="Pfam" id="PF01266"/>
    </source>
</evidence>
<dbReference type="Pfam" id="PF01266">
    <property type="entry name" value="DAO"/>
    <property type="match status" value="1"/>
</dbReference>
<dbReference type="PANTHER" id="PTHR13847">
    <property type="entry name" value="SARCOSINE DEHYDROGENASE-RELATED"/>
    <property type="match status" value="1"/>
</dbReference>
<dbReference type="InterPro" id="IPR036188">
    <property type="entry name" value="FAD/NAD-bd_sf"/>
</dbReference>
<protein>
    <submittedName>
        <fullName evidence="2">FAD-binding oxidoreductase</fullName>
    </submittedName>
</protein>
<gene>
    <name evidence="2" type="ORF">IV494_07340</name>
</gene>
<dbReference type="InterPro" id="IPR006076">
    <property type="entry name" value="FAD-dep_OxRdtase"/>
</dbReference>
<organism evidence="2 3">
    <name type="scientific">Kaistella gelatinilytica</name>
    <dbReference type="NCBI Taxonomy" id="2787636"/>
    <lineage>
        <taxon>Bacteria</taxon>
        <taxon>Pseudomonadati</taxon>
        <taxon>Bacteroidota</taxon>
        <taxon>Flavobacteriia</taxon>
        <taxon>Flavobacteriales</taxon>
        <taxon>Weeksellaceae</taxon>
        <taxon>Chryseobacterium group</taxon>
        <taxon>Kaistella</taxon>
    </lineage>
</organism>
<dbReference type="Gene3D" id="3.30.9.10">
    <property type="entry name" value="D-Amino Acid Oxidase, subunit A, domain 2"/>
    <property type="match status" value="1"/>
</dbReference>
<feature type="domain" description="FAD dependent oxidoreductase" evidence="1">
    <location>
        <begin position="5"/>
        <end position="317"/>
    </location>
</feature>
<dbReference type="EMBL" id="JADPVI010000002">
    <property type="protein sequence ID" value="MBF8456996.1"/>
    <property type="molecule type" value="Genomic_DNA"/>
</dbReference>
<reference evidence="2 3" key="1">
    <citation type="submission" date="2020-11" db="EMBL/GenBank/DDBJ databases">
        <title>Kaistella gelatinilytica sp. nov., a flavobacterium isolated from Antarctic Soil.</title>
        <authorList>
            <person name="Li J."/>
        </authorList>
    </citation>
    <scope>NUCLEOTIDE SEQUENCE [LARGE SCALE GENOMIC DNA]</scope>
    <source>
        <strain evidence="2 3">G5-32</strain>
    </source>
</reference>